<dbReference type="InterPro" id="IPR027417">
    <property type="entry name" value="P-loop_NTPase"/>
</dbReference>
<dbReference type="OrthoDB" id="2110130at2759"/>
<dbReference type="EMBL" id="LJIJ01000196">
    <property type="protein sequence ID" value="ODN00633.1"/>
    <property type="molecule type" value="Genomic_DNA"/>
</dbReference>
<protein>
    <submittedName>
        <fullName evidence="7">ATP-binding cassette sub-family F member 3</fullName>
    </submittedName>
</protein>
<feature type="domain" description="ABC transporter" evidence="6">
    <location>
        <begin position="182"/>
        <end position="423"/>
    </location>
</feature>
<dbReference type="InterPro" id="IPR003439">
    <property type="entry name" value="ABC_transporter-like_ATP-bd"/>
</dbReference>
<dbReference type="PROSITE" id="PS00211">
    <property type="entry name" value="ABC_TRANSPORTER_1"/>
    <property type="match status" value="1"/>
</dbReference>
<dbReference type="PROSITE" id="PS50893">
    <property type="entry name" value="ABC_TRANSPORTER_2"/>
    <property type="match status" value="2"/>
</dbReference>
<dbReference type="PANTHER" id="PTHR19211">
    <property type="entry name" value="ATP-BINDING TRANSPORT PROTEIN-RELATED"/>
    <property type="match status" value="1"/>
</dbReference>
<feature type="domain" description="ABC transporter" evidence="6">
    <location>
        <begin position="490"/>
        <end position="705"/>
    </location>
</feature>
<dbReference type="AlphaFoldDB" id="A0A1D2N5T3"/>
<evidence type="ECO:0000256" key="5">
    <source>
        <dbReference type="ARBA" id="ARBA00022990"/>
    </source>
</evidence>
<dbReference type="FunFam" id="3.40.50.300:FF:000104">
    <property type="entry name" value="ATP-binding cassette sub-family F member 3"/>
    <property type="match status" value="1"/>
</dbReference>
<dbReference type="Pfam" id="PF12848">
    <property type="entry name" value="ABC_tran_Xtn"/>
    <property type="match status" value="1"/>
</dbReference>
<dbReference type="Pfam" id="PF26051">
    <property type="entry name" value="PWI_ABCF3"/>
    <property type="match status" value="1"/>
</dbReference>
<evidence type="ECO:0000256" key="1">
    <source>
        <dbReference type="ARBA" id="ARBA00011054"/>
    </source>
</evidence>
<dbReference type="STRING" id="48709.A0A1D2N5T3"/>
<dbReference type="SMART" id="SM00382">
    <property type="entry name" value="AAA"/>
    <property type="match status" value="2"/>
</dbReference>
<keyword evidence="3" id="KW-0547">Nucleotide-binding</keyword>
<keyword evidence="5" id="KW-0007">Acetylation</keyword>
<dbReference type="GO" id="GO:0016887">
    <property type="term" value="F:ATP hydrolysis activity"/>
    <property type="evidence" value="ECO:0007669"/>
    <property type="project" value="InterPro"/>
</dbReference>
<dbReference type="InterPro" id="IPR017871">
    <property type="entry name" value="ABC_transporter-like_CS"/>
</dbReference>
<dbReference type="GO" id="GO:0005524">
    <property type="term" value="F:ATP binding"/>
    <property type="evidence" value="ECO:0007669"/>
    <property type="project" value="UniProtKB-KW"/>
</dbReference>
<dbReference type="OMA" id="CTHIADI"/>
<dbReference type="InterPro" id="IPR050611">
    <property type="entry name" value="ABCF"/>
</dbReference>
<accession>A0A1D2N5T3</accession>
<dbReference type="InterPro" id="IPR032781">
    <property type="entry name" value="ABC_tran_Xtn"/>
</dbReference>
<comment type="similarity">
    <text evidence="1">Belongs to the ABC transporter superfamily. ABCF family. EF3 subfamily.</text>
</comment>
<reference evidence="7 8" key="1">
    <citation type="journal article" date="2016" name="Genome Biol. Evol.">
        <title>Gene Family Evolution Reflects Adaptation to Soil Environmental Stressors in the Genome of the Collembolan Orchesella cincta.</title>
        <authorList>
            <person name="Faddeeva-Vakhrusheva A."/>
            <person name="Derks M.F."/>
            <person name="Anvar S.Y."/>
            <person name="Agamennone V."/>
            <person name="Suring W."/>
            <person name="Smit S."/>
            <person name="van Straalen N.M."/>
            <person name="Roelofs D."/>
        </authorList>
    </citation>
    <scope>NUCLEOTIDE SEQUENCE [LARGE SCALE GENOMIC DNA]</scope>
    <source>
        <tissue evidence="7">Mixed pool</tissue>
    </source>
</reference>
<dbReference type="Proteomes" id="UP000094527">
    <property type="component" value="Unassembled WGS sequence"/>
</dbReference>
<comment type="caution">
    <text evidence="7">The sequence shown here is derived from an EMBL/GenBank/DDBJ whole genome shotgun (WGS) entry which is preliminary data.</text>
</comment>
<dbReference type="SUPFAM" id="SSF52540">
    <property type="entry name" value="P-loop containing nucleoside triphosphate hydrolases"/>
    <property type="match status" value="2"/>
</dbReference>
<dbReference type="Gene3D" id="3.40.50.300">
    <property type="entry name" value="P-loop containing nucleotide triphosphate hydrolases"/>
    <property type="match status" value="2"/>
</dbReference>
<evidence type="ECO:0000256" key="2">
    <source>
        <dbReference type="ARBA" id="ARBA00022737"/>
    </source>
</evidence>
<evidence type="ECO:0000256" key="3">
    <source>
        <dbReference type="ARBA" id="ARBA00022741"/>
    </source>
</evidence>
<keyword evidence="4 7" id="KW-0067">ATP-binding</keyword>
<dbReference type="PANTHER" id="PTHR19211:SF117">
    <property type="entry name" value="ATP-BINDING CASSETTE SUB-FAMILY F MEMBER 3"/>
    <property type="match status" value="1"/>
</dbReference>
<dbReference type="FunFam" id="3.40.50.300:FF:000011">
    <property type="entry name" value="Putative ABC transporter ATP-binding component"/>
    <property type="match status" value="1"/>
</dbReference>
<dbReference type="InterPro" id="IPR058770">
    <property type="entry name" value="PWI_ABCF3"/>
</dbReference>
<dbReference type="CDD" id="cd03221">
    <property type="entry name" value="ABCF_EF-3"/>
    <property type="match status" value="2"/>
</dbReference>
<evidence type="ECO:0000259" key="6">
    <source>
        <dbReference type="PROSITE" id="PS50893"/>
    </source>
</evidence>
<evidence type="ECO:0000313" key="7">
    <source>
        <dbReference type="EMBL" id="ODN00633.1"/>
    </source>
</evidence>
<gene>
    <name evidence="7" type="ORF">Ocin01_06048</name>
</gene>
<sequence>MDQCGKLIKSRFPNINEDIYSYIESVLTVSPEEFERPDDVYDALGEMLTEIASTGTSDKDIRKTCIEIYELLDFGKTKRSNGMRQLDAPVQMSAINFGVTEDISSMTSMWMNGSRDDRFRHVNQKKLEKAEAKIQQKIDKRAADGMRPPASSGPECQASAAQVISKKSAKMENKSAGRIQDIRIENFDVAFGEKVLIKGADITLVYGRRYGFVGRNGLGKTTLLKMIATKQLQIPFGVSVLHVEQEVTGDETLAIESVLEADTVRAELLKREKELLAQNSTEASAQLSEVYAELSSIEADKAPALASVILAGLGFSADEQKRATKTFSGGWRMRLALARALFAKPDLLLLDEPTNMLDLKAIIWLENYLQSWPSTILVVSHDRHFLDEVSTDILHLQSQVIDHYKGNYENFYKTRSERMKNQQREYDAQLQHRQHAQDFIDKFRYNANRAALVQSRIKMLEKLPPLIPVEKEAEVTMKFPEVAKLSPPVLQLDEVIFGYSKEKIVLNKIDLSANDDSRICVVGENGAGKSTLLKLILGELTPLTGFVHTHRGIRFGYFSQHHVDQLSMDVNPVELLQQRFPGQTVEEYRRQLGRFGVSGDLALQGISSLSGGQKSRVAFTVLCYSKPNFLVLDEPTNHLDIQTIEALSIAINEYNGGVILVSHDERLIRNVCKELWICGGGKVTRLDGGFDEYRKVVETELDCVIYKN</sequence>
<dbReference type="InterPro" id="IPR003593">
    <property type="entry name" value="AAA+_ATPase"/>
</dbReference>
<evidence type="ECO:0000313" key="8">
    <source>
        <dbReference type="Proteomes" id="UP000094527"/>
    </source>
</evidence>
<keyword evidence="2" id="KW-0677">Repeat</keyword>
<dbReference type="Pfam" id="PF00005">
    <property type="entry name" value="ABC_tran"/>
    <property type="match status" value="2"/>
</dbReference>
<keyword evidence="8" id="KW-1185">Reference proteome</keyword>
<evidence type="ECO:0000256" key="4">
    <source>
        <dbReference type="ARBA" id="ARBA00022840"/>
    </source>
</evidence>
<proteinExistence type="inferred from homology"/>
<organism evidence="7 8">
    <name type="scientific">Orchesella cincta</name>
    <name type="common">Springtail</name>
    <name type="synonym">Podura cincta</name>
    <dbReference type="NCBI Taxonomy" id="48709"/>
    <lineage>
        <taxon>Eukaryota</taxon>
        <taxon>Metazoa</taxon>
        <taxon>Ecdysozoa</taxon>
        <taxon>Arthropoda</taxon>
        <taxon>Hexapoda</taxon>
        <taxon>Collembola</taxon>
        <taxon>Entomobryomorpha</taxon>
        <taxon>Entomobryoidea</taxon>
        <taxon>Orchesellidae</taxon>
        <taxon>Orchesellinae</taxon>
        <taxon>Orchesella</taxon>
    </lineage>
</organism>
<name>A0A1D2N5T3_ORCCI</name>